<dbReference type="EMBL" id="CDMY01000362">
    <property type="protein sequence ID" value="CEM05687.1"/>
    <property type="molecule type" value="Genomic_DNA"/>
</dbReference>
<dbReference type="PhylomeDB" id="A0A0G4F1S2"/>
<keyword evidence="2" id="KW-1133">Transmembrane helix</keyword>
<evidence type="ECO:0000256" key="1">
    <source>
        <dbReference type="SAM" id="MobiDB-lite"/>
    </source>
</evidence>
<keyword evidence="2" id="KW-0472">Membrane</keyword>
<proteinExistence type="predicted"/>
<accession>A0A0G4F1S2</accession>
<dbReference type="VEuPathDB" id="CryptoDB:Vbra_14297"/>
<sequence>MEGGTDGRRWQEWRETPMTEEEKDKTVKTWRIKENIGYFLAALWLSGCVYYLLAFTVVFPSSIGAIREFFLTASLDLIRANIIGPITRMILLIVVIRLSLATNAFDGVLSAFPALFDFSYLQHRTAAHVQEDVQLFEERDVGITAPEDPGDGDAFDGLGDVAIPEANQVANMFRR</sequence>
<dbReference type="InParanoid" id="A0A0G4F1S2"/>
<gene>
    <name evidence="3" type="ORF">Vbra_14297</name>
</gene>
<keyword evidence="2" id="KW-0812">Transmembrane</keyword>
<reference evidence="3 4" key="1">
    <citation type="submission" date="2014-11" db="EMBL/GenBank/DDBJ databases">
        <authorList>
            <person name="Zhu J."/>
            <person name="Qi W."/>
            <person name="Song R."/>
        </authorList>
    </citation>
    <scope>NUCLEOTIDE SEQUENCE [LARGE SCALE GENOMIC DNA]</scope>
</reference>
<feature type="transmembrane region" description="Helical" evidence="2">
    <location>
        <begin position="36"/>
        <end position="58"/>
    </location>
</feature>
<feature type="transmembrane region" description="Helical" evidence="2">
    <location>
        <begin position="78"/>
        <end position="100"/>
    </location>
</feature>
<evidence type="ECO:0000313" key="3">
    <source>
        <dbReference type="EMBL" id="CEM05687.1"/>
    </source>
</evidence>
<dbReference type="AlphaFoldDB" id="A0A0G4F1S2"/>
<evidence type="ECO:0000313" key="4">
    <source>
        <dbReference type="Proteomes" id="UP000041254"/>
    </source>
</evidence>
<name>A0A0G4F1S2_VITBC</name>
<dbReference type="Proteomes" id="UP000041254">
    <property type="component" value="Unassembled WGS sequence"/>
</dbReference>
<keyword evidence="4" id="KW-1185">Reference proteome</keyword>
<organism evidence="3 4">
    <name type="scientific">Vitrella brassicaformis (strain CCMP3155)</name>
    <dbReference type="NCBI Taxonomy" id="1169540"/>
    <lineage>
        <taxon>Eukaryota</taxon>
        <taxon>Sar</taxon>
        <taxon>Alveolata</taxon>
        <taxon>Colpodellida</taxon>
        <taxon>Vitrellaceae</taxon>
        <taxon>Vitrella</taxon>
    </lineage>
</organism>
<protein>
    <submittedName>
        <fullName evidence="3">Uncharacterized protein</fullName>
    </submittedName>
</protein>
<feature type="region of interest" description="Disordered" evidence="1">
    <location>
        <begin position="1"/>
        <end position="20"/>
    </location>
</feature>
<evidence type="ECO:0000256" key="2">
    <source>
        <dbReference type="SAM" id="Phobius"/>
    </source>
</evidence>